<gene>
    <name evidence="1" type="ORF">SDC9_161495</name>
</gene>
<reference evidence="1" key="1">
    <citation type="submission" date="2019-08" db="EMBL/GenBank/DDBJ databases">
        <authorList>
            <person name="Kucharzyk K."/>
            <person name="Murdoch R.W."/>
            <person name="Higgins S."/>
            <person name="Loffler F."/>
        </authorList>
    </citation>
    <scope>NUCLEOTIDE SEQUENCE</scope>
</reference>
<name>A0A645FLF7_9ZZZZ</name>
<accession>A0A645FLF7</accession>
<proteinExistence type="predicted"/>
<dbReference type="AlphaFoldDB" id="A0A645FLF7"/>
<dbReference type="EMBL" id="VSSQ01060760">
    <property type="protein sequence ID" value="MPN14169.1"/>
    <property type="molecule type" value="Genomic_DNA"/>
</dbReference>
<organism evidence="1">
    <name type="scientific">bioreactor metagenome</name>
    <dbReference type="NCBI Taxonomy" id="1076179"/>
    <lineage>
        <taxon>unclassified sequences</taxon>
        <taxon>metagenomes</taxon>
        <taxon>ecological metagenomes</taxon>
    </lineage>
</organism>
<comment type="caution">
    <text evidence="1">The sequence shown here is derived from an EMBL/GenBank/DDBJ whole genome shotgun (WGS) entry which is preliminary data.</text>
</comment>
<sequence>MHFAETLNQNVAGFGVLFDLDGRVFFLNAVQTGDNLIVLALLLRGNSQRNRGFREVDGRKDDLVACVAERIARCGILQFR</sequence>
<protein>
    <submittedName>
        <fullName evidence="1">Uncharacterized protein</fullName>
    </submittedName>
</protein>
<evidence type="ECO:0000313" key="1">
    <source>
        <dbReference type="EMBL" id="MPN14169.1"/>
    </source>
</evidence>